<accession>A0A4Z0ZN01</accession>
<evidence type="ECO:0000256" key="1">
    <source>
        <dbReference type="SAM" id="SignalP"/>
    </source>
</evidence>
<keyword evidence="1" id="KW-0732">Signal</keyword>
<keyword evidence="3" id="KW-1185">Reference proteome</keyword>
<reference evidence="2" key="1">
    <citation type="journal article" date="2019" name="PLoS Negl. Trop. Dis.">
        <title>Revisiting the worldwide diversity of Leptospira species in the environment.</title>
        <authorList>
            <person name="Vincent A.T."/>
            <person name="Schiettekatte O."/>
            <person name="Bourhy P."/>
            <person name="Veyrier F.J."/>
            <person name="Picardeau M."/>
        </authorList>
    </citation>
    <scope>NUCLEOTIDE SEQUENCE [LARGE SCALE GENOMIC DNA]</scope>
    <source>
        <strain evidence="2">201702451</strain>
    </source>
</reference>
<feature type="chain" id="PRO_5021455958" evidence="1">
    <location>
        <begin position="27"/>
        <end position="345"/>
    </location>
</feature>
<evidence type="ECO:0000313" key="3">
    <source>
        <dbReference type="Proteomes" id="UP000297567"/>
    </source>
</evidence>
<evidence type="ECO:0000313" key="2">
    <source>
        <dbReference type="EMBL" id="TGL56919.1"/>
    </source>
</evidence>
<protein>
    <submittedName>
        <fullName evidence="2">Uncharacterized protein</fullName>
    </submittedName>
</protein>
<organism evidence="2 3">
    <name type="scientific">Leptospira jelokensis</name>
    <dbReference type="NCBI Taxonomy" id="2484931"/>
    <lineage>
        <taxon>Bacteria</taxon>
        <taxon>Pseudomonadati</taxon>
        <taxon>Spirochaetota</taxon>
        <taxon>Spirochaetia</taxon>
        <taxon>Leptospirales</taxon>
        <taxon>Leptospiraceae</taxon>
        <taxon>Leptospira</taxon>
    </lineage>
</organism>
<proteinExistence type="predicted"/>
<dbReference type="EMBL" id="RQGH01000040">
    <property type="protein sequence ID" value="TGL56919.1"/>
    <property type="molecule type" value="Genomic_DNA"/>
</dbReference>
<feature type="signal peptide" evidence="1">
    <location>
        <begin position="1"/>
        <end position="26"/>
    </location>
</feature>
<comment type="caution">
    <text evidence="2">The sequence shown here is derived from an EMBL/GenBank/DDBJ whole genome shotgun (WGS) entry which is preliminary data.</text>
</comment>
<name>A0A4Z0ZN01_9LEPT</name>
<gene>
    <name evidence="2" type="ORF">EHQ62_18385</name>
</gene>
<dbReference type="SUPFAM" id="SSF159245">
    <property type="entry name" value="AttH-like"/>
    <property type="match status" value="1"/>
</dbReference>
<dbReference type="Proteomes" id="UP000297567">
    <property type="component" value="Unassembled WGS sequence"/>
</dbReference>
<dbReference type="AlphaFoldDB" id="A0A4Z0ZN01"/>
<sequence length="345" mass="39818">MQRRIYFSRLVLLGCLTVVLSFGLQAQDFKTQHFPEEGYLQAWNFTFRSDRHNLFATFLVSNFGPGSHNNGISLLLKTKDQPVFYSTREFDSEEYEFKKGQFYQRSGDNWMEYKNGIYSFYMNYGDREIKLDYKPRRGSVPISNGKFPLVEKGKFVQADIPFSYSTVTGTIRYKDVIEEVKGVGGLEHILTNEAVYQYSKKWEIVRSQTKDGYRIFTGGFIGNSNFPGEYFRRVAVLNPSGSLVLEGTVEKVEVLEWEKEPTSGYTIPKTEILTFGNGSCQLSVKRTRPIATMSALENISSFLRFFIQLFFAKPYQIHWIAELKLNCPEYSGEGKGYHSNYLINE</sequence>